<keyword evidence="3" id="KW-0597">Phosphoprotein</keyword>
<dbReference type="InterPro" id="IPR018201">
    <property type="entry name" value="Ketoacyl_synth_AS"/>
</dbReference>
<name>B8MCS4_TALSN</name>
<dbReference type="InterPro" id="IPR016036">
    <property type="entry name" value="Malonyl_transacylase_ACP-bd"/>
</dbReference>
<evidence type="ECO:0000313" key="11">
    <source>
        <dbReference type="Proteomes" id="UP000001745"/>
    </source>
</evidence>
<dbReference type="InterPro" id="IPR049900">
    <property type="entry name" value="PKS_mFAS_DH"/>
</dbReference>
<dbReference type="Gene3D" id="3.10.129.110">
    <property type="entry name" value="Polyketide synthase dehydratase"/>
    <property type="match status" value="1"/>
</dbReference>
<dbReference type="SUPFAM" id="SSF55048">
    <property type="entry name" value="Probable ACP-binding domain of malonyl-CoA ACP transacylase"/>
    <property type="match status" value="1"/>
</dbReference>
<reference evidence="11" key="1">
    <citation type="journal article" date="2015" name="Genome Announc.">
        <title>Genome sequence of the AIDS-associated pathogen Penicillium marneffei (ATCC18224) and its near taxonomic relative Talaromyces stipitatus (ATCC10500).</title>
        <authorList>
            <person name="Nierman W.C."/>
            <person name="Fedorova-Abrams N.D."/>
            <person name="Andrianopoulos A."/>
        </authorList>
    </citation>
    <scope>NUCLEOTIDE SEQUENCE [LARGE SCALE GENOMIC DNA]</scope>
    <source>
        <strain evidence="11">ATCC 10500 / CBS 375.48 / QM 6759 / NRRL 1006</strain>
    </source>
</reference>
<dbReference type="GeneID" id="8099111"/>
<dbReference type="HOGENOM" id="CLU_000022_6_1_1"/>
<dbReference type="PROSITE" id="PS52004">
    <property type="entry name" value="KS3_2"/>
    <property type="match status" value="1"/>
</dbReference>
<dbReference type="Pfam" id="PF22621">
    <property type="entry name" value="CurL-like_PKS_C"/>
    <property type="match status" value="1"/>
</dbReference>
<dbReference type="Gene3D" id="1.10.1200.10">
    <property type="entry name" value="ACP-like"/>
    <property type="match status" value="1"/>
</dbReference>
<dbReference type="GO" id="GO:0004315">
    <property type="term" value="F:3-oxoacyl-[acyl-carrier-protein] synthase activity"/>
    <property type="evidence" value="ECO:0007669"/>
    <property type="project" value="InterPro"/>
</dbReference>
<dbReference type="FunFam" id="3.40.47.10:FF:000031">
    <property type="entry name" value="Sterigmatocystin biosynthesis polyketide synthase"/>
    <property type="match status" value="1"/>
</dbReference>
<dbReference type="Pfam" id="PF16073">
    <property type="entry name" value="SAT"/>
    <property type="match status" value="1"/>
</dbReference>
<evidence type="ECO:0000256" key="6">
    <source>
        <dbReference type="SAM" id="MobiDB-lite"/>
    </source>
</evidence>
<dbReference type="InterPro" id="IPR014031">
    <property type="entry name" value="Ketoacyl_synth_C"/>
</dbReference>
<dbReference type="InterPro" id="IPR032088">
    <property type="entry name" value="SAT"/>
</dbReference>
<evidence type="ECO:0000259" key="8">
    <source>
        <dbReference type="PROSITE" id="PS52004"/>
    </source>
</evidence>
<accession>B8MCS4</accession>
<dbReference type="Pfam" id="PF00698">
    <property type="entry name" value="Acyl_transf_1"/>
    <property type="match status" value="1"/>
</dbReference>
<dbReference type="SMART" id="SM00825">
    <property type="entry name" value="PKS_KS"/>
    <property type="match status" value="1"/>
</dbReference>
<dbReference type="GO" id="GO:0006633">
    <property type="term" value="P:fatty acid biosynthetic process"/>
    <property type="evidence" value="ECO:0007669"/>
    <property type="project" value="InterPro"/>
</dbReference>
<dbReference type="GO" id="GO:0047879">
    <property type="term" value="F:erythronolide synthase activity"/>
    <property type="evidence" value="ECO:0007669"/>
    <property type="project" value="UniProtKB-EC"/>
</dbReference>
<dbReference type="PROSITE" id="PS00606">
    <property type="entry name" value="KS3_1"/>
    <property type="match status" value="1"/>
</dbReference>
<comment type="pathway">
    <text evidence="1">Secondary metabolite biosynthesis.</text>
</comment>
<feature type="domain" description="Ketosynthase family 3 (KS3)" evidence="8">
    <location>
        <begin position="403"/>
        <end position="837"/>
    </location>
</feature>
<dbReference type="InterPro" id="IPR009081">
    <property type="entry name" value="PP-bd_ACP"/>
</dbReference>
<sequence>MPIYTPTTSSDPDVDSHKMKLVYFSNEFPREDLQDVFRRLHNHSRDKHHPILAQFIYEVTWAIKEEIRQLPTELKQLIPPFESVFSWAENTELREGLICGAVDGVLLVVVQLATYIGYAENSPDELTDFANTSLAGLGIGLLASTAVSLSSTLADLPLAGADAVRLAFRLGIHVLGMSENLEARDLSETPDTWAYVVHNVDSDATQKELDTIHSREGVPNTGKIFISAVSRTSVTVSGPPARLKSLFNKSDFFRESKFIPLPVYGGLCHAPHIYGIQDTQSIVRRSSLNTVNRKAWPTTPIYSTSTGLEYPAKTAAKLLEGVVSELLTQAIYWDRVISGVVEKVETAVATEAVLYSFGNSIPLNDLNSALKSSITHPEITHNNLMTWVAQIPPRGSTPRGTAQSKLAIVGMSCRLPGGATNTEKFWEILEKGLDVSRRIPADRFDIDAHYDPTGKELNKTMTQYGCFIDEPGLFDAPFFNMSPRESQIVDPQMRLALVTAYEALERAGYVGNRTAATQLQRIGTFYGQAADDYREVNQGQEVSTYYIPGGCRAFGPGRINYFFKFAGPSYSIDTACSSGLAAIEVACQALWNGEVDTAVTGGVNVLTNPDGFAGLCNGHFLTKGHNACKTWDSTADGYCRADGVGSIVIKRLEDAEADNDSILGVILGVGTNHSAEAISITHPHAGHQAYLSRQVLRQAGVDPLDVSYVELHGTGTQAGDHEEMQGILDVYAPLTRRRSKGQPLHIGAVKANVGHGESVAGTTALIKVLLMLQKNAIPRHIGIKTEINPNFPRDFNKRNLHIPMEMTSWPQVPGKKRLAAVNNFGAAGGNTTMVLEEPPIREITETDPRKVHIIATSAKVKTSLAGNIKRLIAHLDNHPDINLAELSYTTTARRYHHTHRVAIATTDVDHLKKQLKSRLEKIDSIKPVGKSGMPPVAFSFTGQGASYKSMNLELYRDVPTFREHIQYLDSLAQGQGFSSFIPALDGSYPQDHAHSAVITQLALVCTEIALAKYWSSLGVKPDVVIGHSLGEYAAMHIAGVVSASDTIFMVGRRAQMLEQKCKIGSHSMMAVRASLTQIAESSEDKPFTVACINGPSDTVLSGTKEQVDDISVSLEAAGYRCIKLDVAFAFHSEQMDPILDDFEAITTTGVLFQELKMPVISPLLGKVIFDSKTLNANYVRRATRQTVDYLSAIENARKVSTISDETIWIEIGPHPVCTGFIKSTIPSTQLAIPSIRRGEDNWKTMAESMAALHLAGVEVGWNEFHRPFERRLRLLDLPTYAWNDKNYWLQYNGNWCLTKGNTFYDNEKGADAAKTLPKALPASEIQTTTVQQIIEENFNGSAGTVIMQSDLMQADLLAAAHGHSMNKCGVVTSSIHADIAYTLGNYLHRKLNPKAKNVNMSISNLVVTKGLVAQTNKKKPQLFRVTAATANIASGIVDLTWQNVDNDGNVYQPFATANIYYGDATEWLSSWAPVAHLVLGRIDALEQLATQGKASRFSRNMAYTLFASNLVTYAEKYRGMQSVVIHDLEGFANVQLTTKESGVWTVPPYFIDSLAHLAGFIMNCSDAMDTQNNYCVTPGWNSMRFAKHLVPGAKYLSYVKMIPTAEDPTIYFGDVYILQDDAIIGVVNGIQFRRYPRILLDRFFSPPDKITVSESNPKPTPSRTAVPVSASPKSAIPAPKPTVAQPDLDTGNDDGKSKPSPSNTPTPMPAPTENLTPTVTDTAGPSIETTAASGSVTAKAIMLIANEAGLDLSDMEDDASFAALGIDSLMSLVIAEKFKTELDIKVSGSLFLDYETIGDLREWLDEYYN</sequence>
<evidence type="ECO:0000256" key="3">
    <source>
        <dbReference type="ARBA" id="ARBA00022553"/>
    </source>
</evidence>
<dbReference type="Pfam" id="PF02801">
    <property type="entry name" value="Ketoacyl-synt_C"/>
    <property type="match status" value="1"/>
</dbReference>
<dbReference type="Pfam" id="PF00550">
    <property type="entry name" value="PP-binding"/>
    <property type="match status" value="1"/>
</dbReference>
<feature type="region of interest" description="N-terminal hotdog fold" evidence="5">
    <location>
        <begin position="1331"/>
        <end position="1466"/>
    </location>
</feature>
<dbReference type="Gene3D" id="3.40.47.10">
    <property type="match status" value="1"/>
</dbReference>
<dbReference type="Gene3D" id="3.30.70.3290">
    <property type="match status" value="1"/>
</dbReference>
<evidence type="ECO:0000256" key="2">
    <source>
        <dbReference type="ARBA" id="ARBA00022450"/>
    </source>
</evidence>
<evidence type="ECO:0000256" key="4">
    <source>
        <dbReference type="ARBA" id="ARBA00022679"/>
    </source>
</evidence>
<feature type="active site" description="Proton acceptor; for dehydratase activity" evidence="5">
    <location>
        <position position="1363"/>
    </location>
</feature>
<dbReference type="InterPro" id="IPR016039">
    <property type="entry name" value="Thiolase-like"/>
</dbReference>
<dbReference type="InterPro" id="IPR014043">
    <property type="entry name" value="Acyl_transferase_dom"/>
</dbReference>
<dbReference type="EMBL" id="EQ962655">
    <property type="protein sequence ID" value="EED18976.1"/>
    <property type="molecule type" value="Genomic_DNA"/>
</dbReference>
<evidence type="ECO:0000259" key="7">
    <source>
        <dbReference type="PROSITE" id="PS50075"/>
    </source>
</evidence>
<dbReference type="eggNOG" id="KOG1202">
    <property type="taxonomic scope" value="Eukaryota"/>
</dbReference>
<dbReference type="SUPFAM" id="SSF47336">
    <property type="entry name" value="ACP-like"/>
    <property type="match status" value="1"/>
</dbReference>
<evidence type="ECO:0000259" key="9">
    <source>
        <dbReference type="PROSITE" id="PS52019"/>
    </source>
</evidence>
<gene>
    <name evidence="10" type="ORF">TSTA_126840</name>
</gene>
<dbReference type="GO" id="GO:0004312">
    <property type="term" value="F:fatty acid synthase activity"/>
    <property type="evidence" value="ECO:0007669"/>
    <property type="project" value="TreeGrafter"/>
</dbReference>
<dbReference type="Proteomes" id="UP000001745">
    <property type="component" value="Unassembled WGS sequence"/>
</dbReference>
<dbReference type="STRING" id="441959.B8MCS4"/>
<feature type="domain" description="Carrier" evidence="7">
    <location>
        <begin position="1731"/>
        <end position="1808"/>
    </location>
</feature>
<dbReference type="SUPFAM" id="SSF53901">
    <property type="entry name" value="Thiolase-like"/>
    <property type="match status" value="1"/>
</dbReference>
<dbReference type="EC" id="2.3.1.94" evidence="10"/>
<dbReference type="GO" id="GO:0031177">
    <property type="term" value="F:phosphopantetheine binding"/>
    <property type="evidence" value="ECO:0007669"/>
    <property type="project" value="InterPro"/>
</dbReference>
<evidence type="ECO:0000256" key="5">
    <source>
        <dbReference type="PROSITE-ProRule" id="PRU01363"/>
    </source>
</evidence>
<dbReference type="SUPFAM" id="SSF52151">
    <property type="entry name" value="FabD/lysophospholipase-like"/>
    <property type="match status" value="1"/>
</dbReference>
<dbReference type="FunFam" id="3.40.366.10:FF:000002">
    <property type="entry name" value="Probable polyketide synthase 2"/>
    <property type="match status" value="1"/>
</dbReference>
<dbReference type="InterPro" id="IPR036736">
    <property type="entry name" value="ACP-like_sf"/>
</dbReference>
<evidence type="ECO:0000313" key="10">
    <source>
        <dbReference type="EMBL" id="EED18976.1"/>
    </source>
</evidence>
<dbReference type="InterPro" id="IPR020841">
    <property type="entry name" value="PKS_Beta-ketoAc_synthase_dom"/>
</dbReference>
<dbReference type="SMART" id="SM00823">
    <property type="entry name" value="PKS_PP"/>
    <property type="match status" value="1"/>
</dbReference>
<dbReference type="InterPro" id="IPR050091">
    <property type="entry name" value="PKS_NRPS_Biosynth_Enz"/>
</dbReference>
<dbReference type="PROSITE" id="PS50075">
    <property type="entry name" value="CARRIER"/>
    <property type="match status" value="1"/>
</dbReference>
<dbReference type="FunFam" id="3.10.129.110:FF:000001">
    <property type="entry name" value="Sterigmatocystin biosynthesis polyketide synthase"/>
    <property type="match status" value="1"/>
</dbReference>
<keyword evidence="2" id="KW-0596">Phosphopantetheine</keyword>
<keyword evidence="11" id="KW-1185">Reference proteome</keyword>
<dbReference type="InterPro" id="IPR014030">
    <property type="entry name" value="Ketoacyl_synth_N"/>
</dbReference>
<dbReference type="RefSeq" id="XP_002482968.1">
    <property type="nucleotide sequence ID" value="XM_002482923.1"/>
</dbReference>
<dbReference type="InterPro" id="IPR016035">
    <property type="entry name" value="Acyl_Trfase/lysoPLipase"/>
</dbReference>
<dbReference type="PhylomeDB" id="B8MCS4"/>
<feature type="compositionally biased region" description="Polar residues" evidence="6">
    <location>
        <begin position="1652"/>
        <end position="1663"/>
    </location>
</feature>
<keyword evidence="4 10" id="KW-0808">Transferase</keyword>
<keyword evidence="10" id="KW-0012">Acyltransferase</keyword>
<dbReference type="InterPro" id="IPR020806">
    <property type="entry name" value="PKS_PP-bd"/>
</dbReference>
<feature type="region of interest" description="Disordered" evidence="6">
    <location>
        <begin position="1649"/>
        <end position="1725"/>
    </location>
</feature>
<protein>
    <submittedName>
        <fullName evidence="10">Polyketide synthase, putative</fullName>
        <ecNumber evidence="10">2.3.1.94</ecNumber>
    </submittedName>
</protein>
<feature type="compositionally biased region" description="Low complexity" evidence="6">
    <location>
        <begin position="1665"/>
        <end position="1677"/>
    </location>
</feature>
<proteinExistence type="predicted"/>
<dbReference type="OrthoDB" id="329835at2759"/>
<dbReference type="InterPro" id="IPR001227">
    <property type="entry name" value="Ac_transferase_dom_sf"/>
</dbReference>
<dbReference type="PANTHER" id="PTHR43775">
    <property type="entry name" value="FATTY ACID SYNTHASE"/>
    <property type="match status" value="1"/>
</dbReference>
<dbReference type="InParanoid" id="B8MCS4"/>
<dbReference type="VEuPathDB" id="FungiDB:TSTA_126840"/>
<dbReference type="CDD" id="cd00833">
    <property type="entry name" value="PKS"/>
    <property type="match status" value="1"/>
</dbReference>
<dbReference type="PROSITE" id="PS52019">
    <property type="entry name" value="PKS_MFAS_DH"/>
    <property type="match status" value="1"/>
</dbReference>
<dbReference type="Pfam" id="PF00109">
    <property type="entry name" value="ketoacyl-synt"/>
    <property type="match status" value="1"/>
</dbReference>
<dbReference type="FunFam" id="1.10.1200.10:FF:000011">
    <property type="entry name" value="Sterigmatocystin biosynthesis polyketide synthase"/>
    <property type="match status" value="1"/>
</dbReference>
<dbReference type="Gene3D" id="3.40.366.10">
    <property type="entry name" value="Malonyl-Coenzyme A Acyl Carrier Protein, domain 2"/>
    <property type="match status" value="2"/>
</dbReference>
<dbReference type="SMART" id="SM00827">
    <property type="entry name" value="PKS_AT"/>
    <property type="match status" value="1"/>
</dbReference>
<dbReference type="GO" id="GO:0044550">
    <property type="term" value="P:secondary metabolite biosynthetic process"/>
    <property type="evidence" value="ECO:0007669"/>
    <property type="project" value="UniProtKB-ARBA"/>
</dbReference>
<dbReference type="PANTHER" id="PTHR43775:SF37">
    <property type="entry name" value="SI:DKEY-61P9.11"/>
    <property type="match status" value="1"/>
</dbReference>
<feature type="compositionally biased region" description="Polar residues" evidence="6">
    <location>
        <begin position="1713"/>
        <end position="1725"/>
    </location>
</feature>
<dbReference type="InterPro" id="IPR042104">
    <property type="entry name" value="PKS_dehydratase_sf"/>
</dbReference>
<feature type="active site" description="Proton donor; for dehydratase activity" evidence="5">
    <location>
        <position position="1552"/>
    </location>
</feature>
<dbReference type="NCBIfam" id="TIGR04532">
    <property type="entry name" value="PT_fungal_PKS"/>
    <property type="match status" value="1"/>
</dbReference>
<feature type="domain" description="PKS/mFAS DH" evidence="9">
    <location>
        <begin position="1331"/>
        <end position="1641"/>
    </location>
</feature>
<dbReference type="FunFam" id="3.40.366.10:FF:000017">
    <property type="entry name" value="Non-reducing polyketide synthase aptA"/>
    <property type="match status" value="1"/>
</dbReference>
<organism evidence="10 11">
    <name type="scientific">Talaromyces stipitatus (strain ATCC 10500 / CBS 375.48 / QM 6759 / NRRL 1006)</name>
    <name type="common">Penicillium stipitatum</name>
    <dbReference type="NCBI Taxonomy" id="441959"/>
    <lineage>
        <taxon>Eukaryota</taxon>
        <taxon>Fungi</taxon>
        <taxon>Dikarya</taxon>
        <taxon>Ascomycota</taxon>
        <taxon>Pezizomycotina</taxon>
        <taxon>Eurotiomycetes</taxon>
        <taxon>Eurotiomycetidae</taxon>
        <taxon>Eurotiales</taxon>
        <taxon>Trichocomaceae</taxon>
        <taxon>Talaromyces</taxon>
        <taxon>Talaromyces sect. Talaromyces</taxon>
    </lineage>
</organism>
<evidence type="ECO:0000256" key="1">
    <source>
        <dbReference type="ARBA" id="ARBA00005179"/>
    </source>
</evidence>
<dbReference type="InterPro" id="IPR030918">
    <property type="entry name" value="PT_fungal_PKS"/>
</dbReference>
<feature type="region of interest" description="C-terminal hotdog fold" evidence="5">
    <location>
        <begin position="1493"/>
        <end position="1641"/>
    </location>
</feature>